<dbReference type="GO" id="GO:0016747">
    <property type="term" value="F:acyltransferase activity, transferring groups other than amino-acyl groups"/>
    <property type="evidence" value="ECO:0007669"/>
    <property type="project" value="InterPro"/>
</dbReference>
<proteinExistence type="predicted"/>
<dbReference type="SUPFAM" id="SSF55729">
    <property type="entry name" value="Acyl-CoA N-acyltransferases (Nat)"/>
    <property type="match status" value="1"/>
</dbReference>
<dbReference type="InterPro" id="IPR000182">
    <property type="entry name" value="GNAT_dom"/>
</dbReference>
<evidence type="ECO:0000256" key="1">
    <source>
        <dbReference type="SAM" id="MobiDB-lite"/>
    </source>
</evidence>
<comment type="caution">
    <text evidence="3">The sequence shown here is derived from an EMBL/GenBank/DDBJ whole genome shotgun (WGS) entry which is preliminary data.</text>
</comment>
<dbReference type="Gene3D" id="3.40.630.30">
    <property type="match status" value="1"/>
</dbReference>
<dbReference type="InterPro" id="IPR016181">
    <property type="entry name" value="Acyl_CoA_acyltransferase"/>
</dbReference>
<organism evidence="3 4">
    <name type="scientific">Colletotrichum abscissum</name>
    <dbReference type="NCBI Taxonomy" id="1671311"/>
    <lineage>
        <taxon>Eukaryota</taxon>
        <taxon>Fungi</taxon>
        <taxon>Dikarya</taxon>
        <taxon>Ascomycota</taxon>
        <taxon>Pezizomycotina</taxon>
        <taxon>Sordariomycetes</taxon>
        <taxon>Hypocreomycetidae</taxon>
        <taxon>Glomerellales</taxon>
        <taxon>Glomerellaceae</taxon>
        <taxon>Colletotrichum</taxon>
        <taxon>Colletotrichum acutatum species complex</taxon>
    </lineage>
</organism>
<dbReference type="PANTHER" id="PTHR43792:SF1">
    <property type="entry name" value="N-ACETYLTRANSFERASE DOMAIN-CONTAINING PROTEIN"/>
    <property type="match status" value="1"/>
</dbReference>
<dbReference type="PANTHER" id="PTHR43792">
    <property type="entry name" value="GNAT FAMILY, PUTATIVE (AFU_ORTHOLOGUE AFUA_3G00765)-RELATED-RELATED"/>
    <property type="match status" value="1"/>
</dbReference>
<dbReference type="EMBL" id="SDAQ01000091">
    <property type="protein sequence ID" value="KAI3540454.1"/>
    <property type="molecule type" value="Genomic_DNA"/>
</dbReference>
<protein>
    <recommendedName>
        <fullName evidence="2">N-acetyltransferase domain-containing protein</fullName>
    </recommendedName>
</protein>
<keyword evidence="4" id="KW-1185">Reference proteome</keyword>
<dbReference type="InterPro" id="IPR051531">
    <property type="entry name" value="N-acetyltransferase"/>
</dbReference>
<accession>A0A9Q0B0L5</accession>
<evidence type="ECO:0000313" key="4">
    <source>
        <dbReference type="Proteomes" id="UP001056436"/>
    </source>
</evidence>
<feature type="region of interest" description="Disordered" evidence="1">
    <location>
        <begin position="157"/>
        <end position="207"/>
    </location>
</feature>
<evidence type="ECO:0000259" key="2">
    <source>
        <dbReference type="Pfam" id="PF13302"/>
    </source>
</evidence>
<feature type="domain" description="N-acetyltransferase" evidence="2">
    <location>
        <begin position="10"/>
        <end position="146"/>
    </location>
</feature>
<dbReference type="AlphaFoldDB" id="A0A9Q0B0L5"/>
<name>A0A9Q0B0L5_9PEZI</name>
<evidence type="ECO:0000313" key="3">
    <source>
        <dbReference type="EMBL" id="KAI3540454.1"/>
    </source>
</evidence>
<dbReference type="Proteomes" id="UP001056436">
    <property type="component" value="Unassembled WGS sequence"/>
</dbReference>
<sequence>MFLHSPGPDLWLEPLDPHKHLQGFHELCSDEKANLWSTRLHTTTLEASKERIVVNNPETEPWHLSCAVMVSDYASLPPLPAEGGNNGVPATDITRETKMIGSIRTTTVSAWGLSIGYKLRSDCWGKGYATRAIAAFLDMYWSRMRLAPRREMVVVPEVRSSATGGQSKQGDDGAHASSAGDLDPGLQIKGNGATAAARDAEGDDDDGDQIEITHLVAQVDLENVGSMRVCEKCGGRLVAVEKECIKVWRFAEMRDMAVWRFDKPSDSVPSQA</sequence>
<reference evidence="3" key="1">
    <citation type="submission" date="2019-01" db="EMBL/GenBank/DDBJ databases">
        <title>Colletotrichum abscissum LGMF1257.</title>
        <authorList>
            <person name="Baroncelli R."/>
        </authorList>
    </citation>
    <scope>NUCLEOTIDE SEQUENCE</scope>
    <source>
        <strain evidence="3">Ca142</strain>
    </source>
</reference>
<gene>
    <name evidence="3" type="ORF">CABS02_11061</name>
</gene>
<dbReference type="OrthoDB" id="4072826at2759"/>
<dbReference type="Pfam" id="PF13302">
    <property type="entry name" value="Acetyltransf_3"/>
    <property type="match status" value="1"/>
</dbReference>